<evidence type="ECO:0000256" key="3">
    <source>
        <dbReference type="ARBA" id="ARBA00023163"/>
    </source>
</evidence>
<dbReference type="Proteomes" id="UP001597114">
    <property type="component" value="Unassembled WGS sequence"/>
</dbReference>
<organism evidence="6 7">
    <name type="scientific">Pseudonocardia yunnanensis</name>
    <dbReference type="NCBI Taxonomy" id="58107"/>
    <lineage>
        <taxon>Bacteria</taxon>
        <taxon>Bacillati</taxon>
        <taxon>Actinomycetota</taxon>
        <taxon>Actinomycetes</taxon>
        <taxon>Pseudonocardiales</taxon>
        <taxon>Pseudonocardiaceae</taxon>
        <taxon>Pseudonocardia</taxon>
    </lineage>
</organism>
<dbReference type="InterPro" id="IPR001647">
    <property type="entry name" value="HTH_TetR"/>
</dbReference>
<comment type="caution">
    <text evidence="6">The sequence shown here is derived from an EMBL/GenBank/DDBJ whole genome shotgun (WGS) entry which is preliminary data.</text>
</comment>
<protein>
    <submittedName>
        <fullName evidence="6">TetR/AcrR family transcriptional regulator</fullName>
    </submittedName>
</protein>
<dbReference type="InterPro" id="IPR036271">
    <property type="entry name" value="Tet_transcr_reg_TetR-rel_C_sf"/>
</dbReference>
<dbReference type="PRINTS" id="PR00455">
    <property type="entry name" value="HTHTETR"/>
</dbReference>
<dbReference type="PROSITE" id="PS50977">
    <property type="entry name" value="HTH_TETR_2"/>
    <property type="match status" value="1"/>
</dbReference>
<evidence type="ECO:0000313" key="7">
    <source>
        <dbReference type="Proteomes" id="UP001597114"/>
    </source>
</evidence>
<accession>A0ABW4F406</accession>
<dbReference type="SUPFAM" id="SSF48498">
    <property type="entry name" value="Tetracyclin repressor-like, C-terminal domain"/>
    <property type="match status" value="1"/>
</dbReference>
<evidence type="ECO:0000313" key="6">
    <source>
        <dbReference type="EMBL" id="MFD1521490.1"/>
    </source>
</evidence>
<name>A0ABW4F406_9PSEU</name>
<reference evidence="7" key="1">
    <citation type="journal article" date="2019" name="Int. J. Syst. Evol. Microbiol.">
        <title>The Global Catalogue of Microorganisms (GCM) 10K type strain sequencing project: providing services to taxonomists for standard genome sequencing and annotation.</title>
        <authorList>
            <consortium name="The Broad Institute Genomics Platform"/>
            <consortium name="The Broad Institute Genome Sequencing Center for Infectious Disease"/>
            <person name="Wu L."/>
            <person name="Ma J."/>
        </authorList>
    </citation>
    <scope>NUCLEOTIDE SEQUENCE [LARGE SCALE GENOMIC DNA]</scope>
    <source>
        <strain evidence="7">CCM 7043</strain>
    </source>
</reference>
<keyword evidence="2 4" id="KW-0238">DNA-binding</keyword>
<evidence type="ECO:0000259" key="5">
    <source>
        <dbReference type="PROSITE" id="PS50977"/>
    </source>
</evidence>
<keyword evidence="3" id="KW-0804">Transcription</keyword>
<keyword evidence="1" id="KW-0805">Transcription regulation</keyword>
<proteinExistence type="predicted"/>
<dbReference type="SUPFAM" id="SSF46689">
    <property type="entry name" value="Homeodomain-like"/>
    <property type="match status" value="1"/>
</dbReference>
<dbReference type="InterPro" id="IPR009057">
    <property type="entry name" value="Homeodomain-like_sf"/>
</dbReference>
<dbReference type="PANTHER" id="PTHR47506">
    <property type="entry name" value="TRANSCRIPTIONAL REGULATORY PROTEIN"/>
    <property type="match status" value="1"/>
</dbReference>
<gene>
    <name evidence="6" type="ORF">ACFSJD_28600</name>
</gene>
<dbReference type="EMBL" id="JBHUCO010000036">
    <property type="protein sequence ID" value="MFD1521490.1"/>
    <property type="molecule type" value="Genomic_DNA"/>
</dbReference>
<evidence type="ECO:0000256" key="4">
    <source>
        <dbReference type="PROSITE-ProRule" id="PRU00335"/>
    </source>
</evidence>
<evidence type="ECO:0000256" key="2">
    <source>
        <dbReference type="ARBA" id="ARBA00023125"/>
    </source>
</evidence>
<sequence length="186" mass="20024">MRIVDAAESLFYSRGVQGVGMDEIRSAAGVSLKRLYQLYAAKDQLVEAVLRRCGERWRARLVLYADAQPPGDQQVLAVFDWLHLWSVEPGFRGCVFVNIFGELSFTHPEVAMITRAHKAMFGQYLTELVTATGRPAVLAAQLALLAEGAITTAAISGSADAALHARAAARSLLAAVPPPSEPLPPP</sequence>
<dbReference type="PANTHER" id="PTHR47506:SF6">
    <property type="entry name" value="HTH-TYPE TRANSCRIPTIONAL REPRESSOR NEMR"/>
    <property type="match status" value="1"/>
</dbReference>
<keyword evidence="7" id="KW-1185">Reference proteome</keyword>
<dbReference type="Gene3D" id="1.10.357.10">
    <property type="entry name" value="Tetracycline Repressor, domain 2"/>
    <property type="match status" value="1"/>
</dbReference>
<feature type="DNA-binding region" description="H-T-H motif" evidence="4">
    <location>
        <begin position="20"/>
        <end position="39"/>
    </location>
</feature>
<feature type="domain" description="HTH tetR-type" evidence="5">
    <location>
        <begin position="1"/>
        <end position="57"/>
    </location>
</feature>
<dbReference type="Pfam" id="PF00440">
    <property type="entry name" value="TetR_N"/>
    <property type="match status" value="1"/>
</dbReference>
<dbReference type="RefSeq" id="WP_344722416.1">
    <property type="nucleotide sequence ID" value="NZ_BAAAUS010000012.1"/>
</dbReference>
<evidence type="ECO:0000256" key="1">
    <source>
        <dbReference type="ARBA" id="ARBA00023015"/>
    </source>
</evidence>